<dbReference type="GeneTree" id="ENSGT00950000185273"/>
<reference evidence="2" key="1">
    <citation type="submission" date="2019-03" db="UniProtKB">
        <authorList>
            <consortium name="Ensembl"/>
        </authorList>
    </citation>
    <scope>IDENTIFICATION</scope>
</reference>
<dbReference type="Ensembl" id="ENSUMAT00000036793.1">
    <property type="protein sequence ID" value="ENSUMAP00000031135.1"/>
    <property type="gene ID" value="ENSUMAG00000022484.1"/>
</dbReference>
<protein>
    <submittedName>
        <fullName evidence="2">Uncharacterized protein</fullName>
    </submittedName>
</protein>
<proteinExistence type="predicted"/>
<feature type="region of interest" description="Disordered" evidence="1">
    <location>
        <begin position="61"/>
        <end position="90"/>
    </location>
</feature>
<dbReference type="AlphaFoldDB" id="A0A452VC53"/>
<evidence type="ECO:0000313" key="2">
    <source>
        <dbReference type="Ensembl" id="ENSUMAP00000031135"/>
    </source>
</evidence>
<accession>A0A452VC53</accession>
<sequence length="90" mass="10330">LDFLRLVENPRKNKRTKKKLMLFLWKKGSPLPKGQNRGHRRREATANHLIARWSLKDAMCPPISTITQRPPPPGRTIRPPRGLSWTVAGS</sequence>
<name>A0A452VC53_URSMA</name>
<evidence type="ECO:0000256" key="1">
    <source>
        <dbReference type="SAM" id="MobiDB-lite"/>
    </source>
</evidence>
<dbReference type="OMA" id="KLMLFLW"/>
<organism evidence="2">
    <name type="scientific">Ursus maritimus</name>
    <name type="common">Polar bear</name>
    <name type="synonym">Thalarctos maritimus</name>
    <dbReference type="NCBI Taxonomy" id="29073"/>
    <lineage>
        <taxon>Eukaryota</taxon>
        <taxon>Metazoa</taxon>
        <taxon>Chordata</taxon>
        <taxon>Craniata</taxon>
        <taxon>Vertebrata</taxon>
        <taxon>Euteleostomi</taxon>
        <taxon>Mammalia</taxon>
        <taxon>Eutheria</taxon>
        <taxon>Laurasiatheria</taxon>
        <taxon>Carnivora</taxon>
        <taxon>Caniformia</taxon>
        <taxon>Ursidae</taxon>
        <taxon>Ursus</taxon>
    </lineage>
</organism>